<gene>
    <name evidence="1" type="primary">RvY_02010-1</name>
    <name evidence="1" type="synonym">RvY_02010.1</name>
    <name evidence="1" type="ORF">RvY_02010</name>
</gene>
<accession>A0A1D1UJ45</accession>
<protein>
    <submittedName>
        <fullName evidence="1">Uncharacterized protein</fullName>
    </submittedName>
</protein>
<reference evidence="1 2" key="1">
    <citation type="journal article" date="2016" name="Nat. Commun.">
        <title>Extremotolerant tardigrade genome and improved radiotolerance of human cultured cells by tardigrade-unique protein.</title>
        <authorList>
            <person name="Hashimoto T."/>
            <person name="Horikawa D.D."/>
            <person name="Saito Y."/>
            <person name="Kuwahara H."/>
            <person name="Kozuka-Hata H."/>
            <person name="Shin-I T."/>
            <person name="Minakuchi Y."/>
            <person name="Ohishi K."/>
            <person name="Motoyama A."/>
            <person name="Aizu T."/>
            <person name="Enomoto A."/>
            <person name="Kondo K."/>
            <person name="Tanaka S."/>
            <person name="Hara Y."/>
            <person name="Koshikawa S."/>
            <person name="Sagara H."/>
            <person name="Miura T."/>
            <person name="Yokobori S."/>
            <person name="Miyagawa K."/>
            <person name="Suzuki Y."/>
            <person name="Kubo T."/>
            <person name="Oyama M."/>
            <person name="Kohara Y."/>
            <person name="Fujiyama A."/>
            <person name="Arakawa K."/>
            <person name="Katayama T."/>
            <person name="Toyoda A."/>
            <person name="Kunieda T."/>
        </authorList>
    </citation>
    <scope>NUCLEOTIDE SEQUENCE [LARGE SCALE GENOMIC DNA]</scope>
    <source>
        <strain evidence="1 2">YOKOZUNA-1</strain>
    </source>
</reference>
<evidence type="ECO:0000313" key="1">
    <source>
        <dbReference type="EMBL" id="GAU89461.1"/>
    </source>
</evidence>
<sequence length="85" mass="9513">MGPGGVSSVLGPRGQADNFLLTATALIYVLGLEWVRKSQFINDITKFVSSDKQDEFITYVSSMYKEPTMEDVEDKSNEELNEEDS</sequence>
<name>A0A1D1UJ45_RAMVA</name>
<proteinExistence type="predicted"/>
<comment type="caution">
    <text evidence="1">The sequence shown here is derived from an EMBL/GenBank/DDBJ whole genome shotgun (WGS) entry which is preliminary data.</text>
</comment>
<organism evidence="1 2">
    <name type="scientific">Ramazzottius varieornatus</name>
    <name type="common">Water bear</name>
    <name type="synonym">Tardigrade</name>
    <dbReference type="NCBI Taxonomy" id="947166"/>
    <lineage>
        <taxon>Eukaryota</taxon>
        <taxon>Metazoa</taxon>
        <taxon>Ecdysozoa</taxon>
        <taxon>Tardigrada</taxon>
        <taxon>Eutardigrada</taxon>
        <taxon>Parachela</taxon>
        <taxon>Hypsibioidea</taxon>
        <taxon>Ramazzottiidae</taxon>
        <taxon>Ramazzottius</taxon>
    </lineage>
</organism>
<dbReference type="Proteomes" id="UP000186922">
    <property type="component" value="Unassembled WGS sequence"/>
</dbReference>
<evidence type="ECO:0000313" key="2">
    <source>
        <dbReference type="Proteomes" id="UP000186922"/>
    </source>
</evidence>
<dbReference type="EMBL" id="BDGG01000001">
    <property type="protein sequence ID" value="GAU89461.1"/>
    <property type="molecule type" value="Genomic_DNA"/>
</dbReference>
<keyword evidence="2" id="KW-1185">Reference proteome</keyword>
<dbReference type="AlphaFoldDB" id="A0A1D1UJ45"/>